<gene>
    <name evidence="2" type="ORF">MNOR_LOCUS34939</name>
</gene>
<sequence>MPLTNTLKGRYMLKKRHPKIRHLQGCYAIELLRYEFNQRIEVLNADNDPFLLNADTDRHYNENNYGNTDVHDGHDAAVGDADDEDVYGNTDFYDDNEEISMRSVNK</sequence>
<evidence type="ECO:0000256" key="1">
    <source>
        <dbReference type="SAM" id="MobiDB-lite"/>
    </source>
</evidence>
<protein>
    <submittedName>
        <fullName evidence="2">Uncharacterized protein</fullName>
    </submittedName>
</protein>
<accession>A0AAV2SEJ3</accession>
<dbReference type="AlphaFoldDB" id="A0AAV2SEJ3"/>
<feature type="region of interest" description="Disordered" evidence="1">
    <location>
        <begin position="62"/>
        <end position="92"/>
    </location>
</feature>
<comment type="caution">
    <text evidence="2">The sequence shown here is derived from an EMBL/GenBank/DDBJ whole genome shotgun (WGS) entry which is preliminary data.</text>
</comment>
<proteinExistence type="predicted"/>
<keyword evidence="3" id="KW-1185">Reference proteome</keyword>
<evidence type="ECO:0000313" key="3">
    <source>
        <dbReference type="Proteomes" id="UP001497623"/>
    </source>
</evidence>
<dbReference type="Proteomes" id="UP001497623">
    <property type="component" value="Unassembled WGS sequence"/>
</dbReference>
<dbReference type="EMBL" id="CAXKWB010055930">
    <property type="protein sequence ID" value="CAL4177711.1"/>
    <property type="molecule type" value="Genomic_DNA"/>
</dbReference>
<reference evidence="2 3" key="1">
    <citation type="submission" date="2024-05" db="EMBL/GenBank/DDBJ databases">
        <authorList>
            <person name="Wallberg A."/>
        </authorList>
    </citation>
    <scope>NUCLEOTIDE SEQUENCE [LARGE SCALE GENOMIC DNA]</scope>
</reference>
<name>A0AAV2SEJ3_MEGNR</name>
<evidence type="ECO:0000313" key="2">
    <source>
        <dbReference type="EMBL" id="CAL4177711.1"/>
    </source>
</evidence>
<organism evidence="2 3">
    <name type="scientific">Meganyctiphanes norvegica</name>
    <name type="common">Northern krill</name>
    <name type="synonym">Thysanopoda norvegica</name>
    <dbReference type="NCBI Taxonomy" id="48144"/>
    <lineage>
        <taxon>Eukaryota</taxon>
        <taxon>Metazoa</taxon>
        <taxon>Ecdysozoa</taxon>
        <taxon>Arthropoda</taxon>
        <taxon>Crustacea</taxon>
        <taxon>Multicrustacea</taxon>
        <taxon>Malacostraca</taxon>
        <taxon>Eumalacostraca</taxon>
        <taxon>Eucarida</taxon>
        <taxon>Euphausiacea</taxon>
        <taxon>Euphausiidae</taxon>
        <taxon>Meganyctiphanes</taxon>
    </lineage>
</organism>
<feature type="compositionally biased region" description="Acidic residues" evidence="1">
    <location>
        <begin position="80"/>
        <end position="92"/>
    </location>
</feature>